<name>A0A7W4W271_9GAMM</name>
<proteinExistence type="predicted"/>
<reference evidence="1 2" key="1">
    <citation type="submission" date="2020-08" db="EMBL/GenBank/DDBJ databases">
        <title>Genomic Encyclopedia of Type Strains, Phase III (KMG-III): the genomes of soil and plant-associated and newly described type strains.</title>
        <authorList>
            <person name="Whitman W."/>
        </authorList>
    </citation>
    <scope>NUCLEOTIDE SEQUENCE [LARGE SCALE GENOMIC DNA]</scope>
    <source>
        <strain evidence="1 2">CECT 8654</strain>
    </source>
</reference>
<evidence type="ECO:0000313" key="1">
    <source>
        <dbReference type="EMBL" id="MBB3046106.1"/>
    </source>
</evidence>
<dbReference type="Proteomes" id="UP000537130">
    <property type="component" value="Unassembled WGS sequence"/>
</dbReference>
<dbReference type="GO" id="GO:0003746">
    <property type="term" value="F:translation elongation factor activity"/>
    <property type="evidence" value="ECO:0007669"/>
    <property type="project" value="UniProtKB-KW"/>
</dbReference>
<keyword evidence="1" id="KW-0648">Protein biosynthesis</keyword>
<dbReference type="RefSeq" id="WP_183408812.1">
    <property type="nucleotide sequence ID" value="NZ_JACHWY010000001.1"/>
</dbReference>
<keyword evidence="2" id="KW-1185">Reference proteome</keyword>
<protein>
    <submittedName>
        <fullName evidence="1">Transcription elongation factor Elf1</fullName>
    </submittedName>
</protein>
<evidence type="ECO:0000313" key="2">
    <source>
        <dbReference type="Proteomes" id="UP000537130"/>
    </source>
</evidence>
<dbReference type="AlphaFoldDB" id="A0A7W4W271"/>
<comment type="caution">
    <text evidence="1">The sequence shown here is derived from an EMBL/GenBank/DDBJ whole genome shotgun (WGS) entry which is preliminary data.</text>
</comment>
<accession>A0A7W4W271</accession>
<dbReference type="EMBL" id="JACHWY010000001">
    <property type="protein sequence ID" value="MBB3046106.1"/>
    <property type="molecule type" value="Genomic_DNA"/>
</dbReference>
<organism evidence="1 2">
    <name type="scientific">Litorivivens lipolytica</name>
    <dbReference type="NCBI Taxonomy" id="1524264"/>
    <lineage>
        <taxon>Bacteria</taxon>
        <taxon>Pseudomonadati</taxon>
        <taxon>Pseudomonadota</taxon>
        <taxon>Gammaproteobacteria</taxon>
        <taxon>Litorivivens</taxon>
    </lineage>
</organism>
<keyword evidence="1" id="KW-0251">Elongation factor</keyword>
<sequence length="68" mass="7851">MTELKRKVQAVEVNYVCDKCEHGMVERCGEMDAKTGVTPHKCMICGHEHSFKWVSYPRIDYIGMDESL</sequence>
<gene>
    <name evidence="1" type="ORF">FHR99_000342</name>
</gene>